<dbReference type="EMBL" id="CP098502">
    <property type="protein sequence ID" value="UTI64072.1"/>
    <property type="molecule type" value="Genomic_DNA"/>
</dbReference>
<comment type="similarity">
    <text evidence="1">Belongs to the cytochrome P450 family.</text>
</comment>
<dbReference type="InterPro" id="IPR001128">
    <property type="entry name" value="Cyt_P450"/>
</dbReference>
<dbReference type="Pfam" id="PF00067">
    <property type="entry name" value="p450"/>
    <property type="match status" value="1"/>
</dbReference>
<dbReference type="InterPro" id="IPR050121">
    <property type="entry name" value="Cytochrome_P450_monoxygenase"/>
</dbReference>
<name>A0ABY5DSL3_9ACTN</name>
<dbReference type="InterPro" id="IPR036396">
    <property type="entry name" value="Cyt_P450_sf"/>
</dbReference>
<dbReference type="PANTHER" id="PTHR24305:SF166">
    <property type="entry name" value="CYTOCHROME P450 12A4, MITOCHONDRIAL-RELATED"/>
    <property type="match status" value="1"/>
</dbReference>
<protein>
    <submittedName>
        <fullName evidence="2">Cytochrome P450</fullName>
    </submittedName>
</protein>
<accession>A0ABY5DSL3</accession>
<proteinExistence type="inferred from homology"/>
<dbReference type="Gene3D" id="1.10.630.10">
    <property type="entry name" value="Cytochrome P450"/>
    <property type="match status" value="1"/>
</dbReference>
<keyword evidence="3" id="KW-1185">Reference proteome</keyword>
<dbReference type="Proteomes" id="UP001056035">
    <property type="component" value="Chromosome"/>
</dbReference>
<sequence>MAPRELPSASIADTVQFNQAIIVPNAVQGLFRRRPGPVGVATRLGLDGRAVRLMEGLRARYAPGPVWIRVMKDRVLLCLDVEDVARTLDGSPHPFASDPPAKRTGMGHFQPDALTLSRGELWENRRRFTEAVLETPAAVHSLAGGFLDVVVEETDRLLSVAAAEGGGTLDFEAWHAMFRRLTRRIVLGDHAAEDEEVSELLASLMSEANGLPSEPSEIYPAYTERLDAYVEAAEPGSLVSLFAGAPHDVDTRAAGQATHWLFALQDTLATNALRALALVATHPAQRAVVDRELEGDEAPYLAACLQEAMRLFPTTPLLSRETLVDVAWHGTTVPKGTQVLIVNGFHHRDRARLEYADRFAPEAWTEGDAGSERAFNHFSSGPQGCPGRNLALLVGTAVLAQVLRGWPAVVVAGVADGLSPDAPLPYSLNPSALRFAARGPGGSGGGGVADS</sequence>
<dbReference type="PANTHER" id="PTHR24305">
    <property type="entry name" value="CYTOCHROME P450"/>
    <property type="match status" value="1"/>
</dbReference>
<dbReference type="RefSeq" id="WP_254570785.1">
    <property type="nucleotide sequence ID" value="NZ_CP098502.1"/>
</dbReference>
<reference evidence="2 3" key="1">
    <citation type="submission" date="2022-06" db="EMBL/GenBank/DDBJ databases">
        <title>Paraconexibacter antarcticus.</title>
        <authorList>
            <person name="Kim C.S."/>
        </authorList>
    </citation>
    <scope>NUCLEOTIDE SEQUENCE [LARGE SCALE GENOMIC DNA]</scope>
    <source>
        <strain evidence="2 3">02-257</strain>
    </source>
</reference>
<organism evidence="2 3">
    <name type="scientific">Paraconexibacter antarcticus</name>
    <dbReference type="NCBI Taxonomy" id="2949664"/>
    <lineage>
        <taxon>Bacteria</taxon>
        <taxon>Bacillati</taxon>
        <taxon>Actinomycetota</taxon>
        <taxon>Thermoleophilia</taxon>
        <taxon>Solirubrobacterales</taxon>
        <taxon>Paraconexibacteraceae</taxon>
        <taxon>Paraconexibacter</taxon>
    </lineage>
</organism>
<evidence type="ECO:0000313" key="2">
    <source>
        <dbReference type="EMBL" id="UTI64072.1"/>
    </source>
</evidence>
<evidence type="ECO:0000313" key="3">
    <source>
        <dbReference type="Proteomes" id="UP001056035"/>
    </source>
</evidence>
<evidence type="ECO:0000256" key="1">
    <source>
        <dbReference type="ARBA" id="ARBA00010617"/>
    </source>
</evidence>
<dbReference type="SUPFAM" id="SSF48264">
    <property type="entry name" value="Cytochrome P450"/>
    <property type="match status" value="1"/>
</dbReference>
<gene>
    <name evidence="2" type="ORF">NBH00_22385</name>
</gene>